<evidence type="ECO:0000259" key="3">
    <source>
        <dbReference type="PROSITE" id="PS51000"/>
    </source>
</evidence>
<dbReference type="SUPFAM" id="SSF46785">
    <property type="entry name" value="Winged helix' DNA-binding domain"/>
    <property type="match status" value="1"/>
</dbReference>
<keyword evidence="5" id="KW-1185">Reference proteome</keyword>
<reference evidence="4" key="1">
    <citation type="submission" date="2021-03" db="EMBL/GenBank/DDBJ databases">
        <title>Antimicrobial resistance genes in bacteria isolated from Japanese honey, and their potential for conferring macrolide and lincosamide resistance in the American foulbrood pathogen Paenibacillus larvae.</title>
        <authorList>
            <person name="Okamoto M."/>
            <person name="Kumagai M."/>
            <person name="Kanamori H."/>
            <person name="Takamatsu D."/>
        </authorList>
    </citation>
    <scope>NUCLEOTIDE SEQUENCE</scope>
    <source>
        <strain evidence="4">J40TS1</strain>
    </source>
</reference>
<dbReference type="PROSITE" id="PS52050">
    <property type="entry name" value="WYL"/>
    <property type="match status" value="1"/>
</dbReference>
<evidence type="ECO:0000313" key="4">
    <source>
        <dbReference type="EMBL" id="GIP16223.1"/>
    </source>
</evidence>
<dbReference type="InterPro" id="IPR013196">
    <property type="entry name" value="HTH_11"/>
</dbReference>
<dbReference type="EMBL" id="BOSE01000003">
    <property type="protein sequence ID" value="GIP16223.1"/>
    <property type="molecule type" value="Genomic_DNA"/>
</dbReference>
<dbReference type="Gene3D" id="1.10.10.10">
    <property type="entry name" value="Winged helix-like DNA-binding domain superfamily/Winged helix DNA-binding domain"/>
    <property type="match status" value="1"/>
</dbReference>
<dbReference type="PIRSF" id="PIRSF016838">
    <property type="entry name" value="PafC"/>
    <property type="match status" value="1"/>
</dbReference>
<dbReference type="InterPro" id="IPR051534">
    <property type="entry name" value="CBASS_pafABC_assoc_protein"/>
</dbReference>
<dbReference type="PANTHER" id="PTHR34580">
    <property type="match status" value="1"/>
</dbReference>
<dbReference type="Proteomes" id="UP000683139">
    <property type="component" value="Unassembled WGS sequence"/>
</dbReference>
<dbReference type="InterPro" id="IPR057727">
    <property type="entry name" value="WCX_dom"/>
</dbReference>
<sequence>MRADRLIKIILSLQSKGKLTTKQLAEEVEVSQRTILRDMDALTMAGIPVVAERGINGGWKLMDHFRSAIGDLHLEELKALFIVPSESILEALNITASGTTIRQSLLAKLPAASKGDAQQYFNKIYIDTGTWKPTRAASTALQDVQLALWENRKLAITYQKANGDSSQRIVCPLGLVAKGSTWYLVALNEQGEHRSFKVSRIAQAEVQAEAFTRPEAFNLGEYWKQSKLDFVESLPTFEISVLAHRSILSRMSFTDKFVNRMEILQAEATNDPMVHVALRFNSEQEAVEYVLGFGGMMKLLQPSYLVDQIVEQARQAIAQYE</sequence>
<comment type="caution">
    <text evidence="4">The sequence shown here is derived from an EMBL/GenBank/DDBJ whole genome shotgun (WGS) entry which is preliminary data.</text>
</comment>
<dbReference type="InterPro" id="IPR036388">
    <property type="entry name" value="WH-like_DNA-bd_sf"/>
</dbReference>
<dbReference type="GO" id="GO:0003700">
    <property type="term" value="F:DNA-binding transcription factor activity"/>
    <property type="evidence" value="ECO:0007669"/>
    <property type="project" value="InterPro"/>
</dbReference>
<gene>
    <name evidence="4" type="ORF">J40TS1_18650</name>
</gene>
<name>A0A920CYC1_9BACL</name>
<dbReference type="PROSITE" id="PS51000">
    <property type="entry name" value="HTH_DEOR_2"/>
    <property type="match status" value="1"/>
</dbReference>
<accession>A0A920CYC1</accession>
<evidence type="ECO:0000313" key="5">
    <source>
        <dbReference type="Proteomes" id="UP000683139"/>
    </source>
</evidence>
<protein>
    <submittedName>
        <fullName evidence="4">Transcriptional regulator</fullName>
    </submittedName>
</protein>
<dbReference type="InterPro" id="IPR026881">
    <property type="entry name" value="WYL_dom"/>
</dbReference>
<dbReference type="AlphaFoldDB" id="A0A920CYC1"/>
<dbReference type="InterPro" id="IPR036390">
    <property type="entry name" value="WH_DNA-bd_sf"/>
</dbReference>
<feature type="domain" description="HTH deoR-type" evidence="3">
    <location>
        <begin position="2"/>
        <end position="57"/>
    </location>
</feature>
<organism evidence="4 5">
    <name type="scientific">Paenibacillus montaniterrae</name>
    <dbReference type="NCBI Taxonomy" id="429341"/>
    <lineage>
        <taxon>Bacteria</taxon>
        <taxon>Bacillati</taxon>
        <taxon>Bacillota</taxon>
        <taxon>Bacilli</taxon>
        <taxon>Bacillales</taxon>
        <taxon>Paenibacillaceae</taxon>
        <taxon>Paenibacillus</taxon>
    </lineage>
</organism>
<evidence type="ECO:0000256" key="2">
    <source>
        <dbReference type="ARBA" id="ARBA00023163"/>
    </source>
</evidence>
<dbReference type="PANTHER" id="PTHR34580:SF1">
    <property type="entry name" value="PROTEIN PAFC"/>
    <property type="match status" value="1"/>
</dbReference>
<keyword evidence="1" id="KW-0805">Transcription regulation</keyword>
<dbReference type="Pfam" id="PF13280">
    <property type="entry name" value="WYL"/>
    <property type="match status" value="1"/>
</dbReference>
<dbReference type="Pfam" id="PF08279">
    <property type="entry name" value="HTH_11"/>
    <property type="match status" value="1"/>
</dbReference>
<evidence type="ECO:0000256" key="1">
    <source>
        <dbReference type="ARBA" id="ARBA00023015"/>
    </source>
</evidence>
<dbReference type="InterPro" id="IPR001034">
    <property type="entry name" value="DeoR_HTH"/>
</dbReference>
<dbReference type="RefSeq" id="WP_213514499.1">
    <property type="nucleotide sequence ID" value="NZ_BOSE01000003.1"/>
</dbReference>
<proteinExistence type="predicted"/>
<dbReference type="Pfam" id="PF25583">
    <property type="entry name" value="WCX"/>
    <property type="match status" value="1"/>
</dbReference>
<dbReference type="InterPro" id="IPR028349">
    <property type="entry name" value="PafC-like"/>
</dbReference>
<keyword evidence="2" id="KW-0804">Transcription</keyword>